<feature type="region of interest" description="Disordered" evidence="6">
    <location>
        <begin position="535"/>
        <end position="645"/>
    </location>
</feature>
<dbReference type="EMBL" id="HE601419">
    <property type="protein sequence ID" value="CAP26002.2"/>
    <property type="molecule type" value="Genomic_DNA"/>
</dbReference>
<dbReference type="GO" id="GO:0032364">
    <property type="term" value="P:intracellular oxygen homeostasis"/>
    <property type="evidence" value="ECO:0000318"/>
    <property type="project" value="GO_Central"/>
</dbReference>
<keyword evidence="2" id="KW-0677">Repeat</keyword>
<dbReference type="GO" id="GO:0000977">
    <property type="term" value="F:RNA polymerase II transcription regulatory region sequence-specific DNA binding"/>
    <property type="evidence" value="ECO:0000318"/>
    <property type="project" value="GO_Central"/>
</dbReference>
<dbReference type="SMART" id="SM00091">
    <property type="entry name" value="PAS"/>
    <property type="match status" value="2"/>
</dbReference>
<keyword evidence="4" id="KW-0804">Transcription</keyword>
<evidence type="ECO:0000256" key="1">
    <source>
        <dbReference type="ARBA" id="ARBA00004123"/>
    </source>
</evidence>
<feature type="compositionally biased region" description="Polar residues" evidence="6">
    <location>
        <begin position="535"/>
        <end position="549"/>
    </location>
</feature>
<dbReference type="Gene3D" id="3.30.450.20">
    <property type="entry name" value="PAS domain"/>
    <property type="match status" value="2"/>
</dbReference>
<dbReference type="PROSITE" id="PS50112">
    <property type="entry name" value="PAS"/>
    <property type="match status" value="1"/>
</dbReference>
<evidence type="ECO:0000313" key="9">
    <source>
        <dbReference type="EMBL" id="CAP26002.2"/>
    </source>
</evidence>
<dbReference type="SUPFAM" id="SSF55785">
    <property type="entry name" value="PYP-like sensor domain (PAS domain)"/>
    <property type="match status" value="2"/>
</dbReference>
<dbReference type="PANTHER" id="PTHR23043">
    <property type="entry name" value="HYPOXIA-INDUCIBLE FACTOR 1 ALPHA"/>
    <property type="match status" value="1"/>
</dbReference>
<dbReference type="OMA" id="WLFRDQP"/>
<dbReference type="PROSITE" id="PS50888">
    <property type="entry name" value="BHLH"/>
    <property type="match status" value="1"/>
</dbReference>
<evidence type="ECO:0000256" key="3">
    <source>
        <dbReference type="ARBA" id="ARBA00023015"/>
    </source>
</evidence>
<dbReference type="PANTHER" id="PTHR23043:SF17">
    <property type="entry name" value="PROTEIN SIMILAR"/>
    <property type="match status" value="1"/>
</dbReference>
<dbReference type="WormBase" id="CBG05540">
    <property type="protein sequence ID" value="CBP40115"/>
    <property type="gene ID" value="WBGene00027971"/>
    <property type="gene designation" value="Cbr-hif-1"/>
</dbReference>
<feature type="domain" description="PAS" evidence="7">
    <location>
        <begin position="86"/>
        <end position="156"/>
    </location>
</feature>
<dbReference type="eggNOG" id="KOG3558">
    <property type="taxonomic scope" value="Eukaryota"/>
</dbReference>
<reference evidence="9 10" key="2">
    <citation type="journal article" date="2011" name="PLoS Genet.">
        <title>Caenorhabditis briggsae recombinant inbred line genotypes reveal inter-strain incompatibility and the evolution of recombination.</title>
        <authorList>
            <person name="Ross J.A."/>
            <person name="Koboldt D.C."/>
            <person name="Staisch J.E."/>
            <person name="Chamberlin H.M."/>
            <person name="Gupta B.P."/>
            <person name="Miller R.D."/>
            <person name="Baird S.E."/>
            <person name="Haag E.S."/>
        </authorList>
    </citation>
    <scope>NUCLEOTIDE SEQUENCE [LARGE SCALE GENOMIC DNA]</scope>
    <source>
        <strain evidence="9 10">AF16</strain>
    </source>
</reference>
<dbReference type="GO" id="GO:0006357">
    <property type="term" value="P:regulation of transcription by RNA polymerase II"/>
    <property type="evidence" value="ECO:0000318"/>
    <property type="project" value="GO_Central"/>
</dbReference>
<dbReference type="InterPro" id="IPR000014">
    <property type="entry name" value="PAS"/>
</dbReference>
<keyword evidence="3" id="KW-0805">Transcription regulation</keyword>
<feature type="compositionally biased region" description="Polar residues" evidence="6">
    <location>
        <begin position="605"/>
        <end position="615"/>
    </location>
</feature>
<accession>A8X042</accession>
<dbReference type="InterPro" id="IPR035965">
    <property type="entry name" value="PAS-like_dom_sf"/>
</dbReference>
<sequence length="843" mass="94195">MEDNRKRNMERRRETSRYAARDRRFKEGEIFDELKQVVPIVEEGTVTHLDRIALLRVAATICRLRKTAGNVLENDLDNEFNNEVWNEETIAECLDGFVLIVDSDSSILYVTESVALYLGLTQTDLTGRALRDFLHPADYDEFDKQTKLLHKPKDEESDPNGVNIVLRMKTVISPRGRCLNLKSALYKSVSFLVHSKVSTGGHVSFMQGITIPAGQGTTNANASAMTKYTESPMGAFTTRHTCDMRITFVSDKFNYILKSELKSLMGTSFYDLVHPGDMEIVSKAMKELFAKGHNRTPYYRLIAANDTLAWVQTEATTITHTTKGQKGQYVICVHYVLGIQGSEESLVVCTDTMPAGMQVDIKKEIDDTRDYIGRQPEIIECVEFTPLVEGDDMDGYEPAVIPQQQIPEEPVKQADMGIYSVTDEYEQRIYGQVSKYMDDDVDMDSDTESIEDAGLAPEFDVDLAPFYNIDKEEEDSGGEVQTVLTQILNFIIQYIPGARKNSYDDVLQWLFRDQPSSPPPARYRSADRFQSTAKTTHFDTSLASPQFMDSSSRASRPRASYGRRAQSHGGRSTATTITDSSGSSAASTQPQSANYSPLAEGLSQCGINSPPSIKSGQVMYGDSRPMVSRCSPSDPSRRFSAVPPSDSLDVSSAEMSGLHDVSDVFAAMPFADSLLAQEQASAAADNVTLNNSSPTLNACEPIICGKSFQVLFFFHELNVPDDLQWEEPDLSCLAPFVDTCEMMNIDEGLLPPELQALYDLPDFTPAVPSMPAAIPVHIDRSPPCKRMHMSGPSDMDYNMYNNQYQPFQQDSYWQPQTRVPEHQQQQMHRQQQSDPYSPFSMLS</sequence>
<evidence type="ECO:0000256" key="6">
    <source>
        <dbReference type="SAM" id="MobiDB-lite"/>
    </source>
</evidence>
<feature type="compositionally biased region" description="Low complexity" evidence="6">
    <location>
        <begin position="550"/>
        <end position="564"/>
    </location>
</feature>
<dbReference type="STRING" id="6238.A8X042"/>
<evidence type="ECO:0000259" key="8">
    <source>
        <dbReference type="PROSITE" id="PS50888"/>
    </source>
</evidence>
<feature type="region of interest" description="Disordered" evidence="6">
    <location>
        <begin position="817"/>
        <end position="843"/>
    </location>
</feature>
<name>A8X042_CAEBR</name>
<feature type="domain" description="BHLH" evidence="8">
    <location>
        <begin position="11"/>
        <end position="65"/>
    </location>
</feature>
<dbReference type="Pfam" id="PF23171">
    <property type="entry name" value="bHLH_HIF1A"/>
    <property type="match status" value="1"/>
</dbReference>
<dbReference type="Pfam" id="PF14598">
    <property type="entry name" value="PAS_11"/>
    <property type="match status" value="1"/>
</dbReference>
<dbReference type="CDD" id="cd00130">
    <property type="entry name" value="PAS"/>
    <property type="match status" value="2"/>
</dbReference>
<dbReference type="Pfam" id="PF00989">
    <property type="entry name" value="PAS"/>
    <property type="match status" value="1"/>
</dbReference>
<evidence type="ECO:0000313" key="10">
    <source>
        <dbReference type="Proteomes" id="UP000008549"/>
    </source>
</evidence>
<dbReference type="Proteomes" id="UP000008549">
    <property type="component" value="Unassembled WGS sequence"/>
</dbReference>
<feature type="compositionally biased region" description="Low complexity" evidence="6">
    <location>
        <begin position="822"/>
        <end position="832"/>
    </location>
</feature>
<gene>
    <name evidence="11" type="primary">hif-1</name>
    <name evidence="9" type="synonym">Cbr-hif-1</name>
    <name evidence="11" type="ORF">CBG05540</name>
    <name evidence="9" type="ORF">CBG_05540</name>
</gene>
<dbReference type="FunCoup" id="A8X042">
    <property type="interactions" value="509"/>
</dbReference>
<evidence type="ECO:0000313" key="11">
    <source>
        <dbReference type="WormBase" id="CBG05540"/>
    </source>
</evidence>
<dbReference type="GO" id="GO:0000981">
    <property type="term" value="F:DNA-binding transcription factor activity, RNA polymerase II-specific"/>
    <property type="evidence" value="ECO:0000318"/>
    <property type="project" value="GO_Central"/>
</dbReference>
<evidence type="ECO:0000256" key="2">
    <source>
        <dbReference type="ARBA" id="ARBA00022737"/>
    </source>
</evidence>
<dbReference type="InParanoid" id="A8X042"/>
<reference evidence="9 10" key="1">
    <citation type="journal article" date="2003" name="PLoS Biol.">
        <title>The genome sequence of Caenorhabditis briggsae: a platform for comparative genomics.</title>
        <authorList>
            <person name="Stein L.D."/>
            <person name="Bao Z."/>
            <person name="Blasiar D."/>
            <person name="Blumenthal T."/>
            <person name="Brent M.R."/>
            <person name="Chen N."/>
            <person name="Chinwalla A."/>
            <person name="Clarke L."/>
            <person name="Clee C."/>
            <person name="Coghlan A."/>
            <person name="Coulson A."/>
            <person name="D'Eustachio P."/>
            <person name="Fitch D.H."/>
            <person name="Fulton L.A."/>
            <person name="Fulton R.E."/>
            <person name="Griffiths-Jones S."/>
            <person name="Harris T.W."/>
            <person name="Hillier L.W."/>
            <person name="Kamath R."/>
            <person name="Kuwabara P.E."/>
            <person name="Mardis E.R."/>
            <person name="Marra M.A."/>
            <person name="Miner T.L."/>
            <person name="Minx P."/>
            <person name="Mullikin J.C."/>
            <person name="Plumb R.W."/>
            <person name="Rogers J."/>
            <person name="Schein J.E."/>
            <person name="Sohrmann M."/>
            <person name="Spieth J."/>
            <person name="Stajich J.E."/>
            <person name="Wei C."/>
            <person name="Willey D."/>
            <person name="Wilson R.K."/>
            <person name="Durbin R."/>
            <person name="Waterston R.H."/>
        </authorList>
    </citation>
    <scope>NUCLEOTIDE SEQUENCE [LARGE SCALE GENOMIC DNA]</scope>
    <source>
        <strain evidence="9 10">AF16</strain>
    </source>
</reference>
<dbReference type="GO" id="GO:0010557">
    <property type="term" value="P:positive regulation of macromolecule biosynthetic process"/>
    <property type="evidence" value="ECO:0007669"/>
    <property type="project" value="UniProtKB-ARBA"/>
</dbReference>
<dbReference type="GO" id="GO:0005667">
    <property type="term" value="C:transcription regulator complex"/>
    <property type="evidence" value="ECO:0000318"/>
    <property type="project" value="GO_Central"/>
</dbReference>
<dbReference type="AlphaFoldDB" id="A8X042"/>
<keyword evidence="5" id="KW-0539">Nucleus</keyword>
<feature type="compositionally biased region" description="Polar residues" evidence="6">
    <location>
        <begin position="569"/>
        <end position="595"/>
    </location>
</feature>
<dbReference type="InterPro" id="IPR011598">
    <property type="entry name" value="bHLH_dom"/>
</dbReference>
<evidence type="ECO:0000256" key="5">
    <source>
        <dbReference type="ARBA" id="ARBA00023242"/>
    </source>
</evidence>
<proteinExistence type="predicted"/>
<dbReference type="GO" id="GO:0071456">
    <property type="term" value="P:cellular response to hypoxia"/>
    <property type="evidence" value="ECO:0000318"/>
    <property type="project" value="GO_Central"/>
</dbReference>
<dbReference type="InterPro" id="IPR013767">
    <property type="entry name" value="PAS_fold"/>
</dbReference>
<evidence type="ECO:0000259" key="7">
    <source>
        <dbReference type="PROSITE" id="PS50112"/>
    </source>
</evidence>
<comment type="subcellular location">
    <subcellularLocation>
        <location evidence="1">Nucleus</location>
    </subcellularLocation>
</comment>
<keyword evidence="10" id="KW-1185">Reference proteome</keyword>
<dbReference type="HOGENOM" id="CLU_023954_0_0_1"/>
<protein>
    <submittedName>
        <fullName evidence="9">Protein CBR-HIF-1</fullName>
    </submittedName>
</protein>
<dbReference type="GO" id="GO:0005634">
    <property type="term" value="C:nucleus"/>
    <property type="evidence" value="ECO:0000318"/>
    <property type="project" value="GO_Central"/>
</dbReference>
<dbReference type="GO" id="GO:0046983">
    <property type="term" value="F:protein dimerization activity"/>
    <property type="evidence" value="ECO:0007669"/>
    <property type="project" value="InterPro"/>
</dbReference>
<evidence type="ECO:0000256" key="4">
    <source>
        <dbReference type="ARBA" id="ARBA00023163"/>
    </source>
</evidence>
<organism evidence="9 10">
    <name type="scientific">Caenorhabditis briggsae</name>
    <dbReference type="NCBI Taxonomy" id="6238"/>
    <lineage>
        <taxon>Eukaryota</taxon>
        <taxon>Metazoa</taxon>
        <taxon>Ecdysozoa</taxon>
        <taxon>Nematoda</taxon>
        <taxon>Chromadorea</taxon>
        <taxon>Rhabditida</taxon>
        <taxon>Rhabditina</taxon>
        <taxon>Rhabditomorpha</taxon>
        <taxon>Rhabditoidea</taxon>
        <taxon>Rhabditidae</taxon>
        <taxon>Peloderinae</taxon>
        <taxon>Caenorhabditis</taxon>
    </lineage>
</organism>